<evidence type="ECO:0000256" key="4">
    <source>
        <dbReference type="ARBA" id="ARBA00022970"/>
    </source>
</evidence>
<dbReference type="Proteomes" id="UP000315677">
    <property type="component" value="Unassembled WGS sequence"/>
</dbReference>
<dbReference type="PANTHER" id="PTHR30483:SF6">
    <property type="entry name" value="PERIPLASMIC BINDING PROTEIN OF ABC TRANSPORTER FOR NATURAL AMINO ACIDS"/>
    <property type="match status" value="1"/>
</dbReference>
<reference evidence="7 8" key="1">
    <citation type="submission" date="2019-06" db="EMBL/GenBank/DDBJ databases">
        <title>Sequencing the genomes of 1000 actinobacteria strains.</title>
        <authorList>
            <person name="Klenk H.-P."/>
        </authorList>
    </citation>
    <scope>NUCLEOTIDE SEQUENCE [LARGE SCALE GENOMIC DNA]</scope>
    <source>
        <strain evidence="7 8">DSM 45301</strain>
    </source>
</reference>
<evidence type="ECO:0000313" key="8">
    <source>
        <dbReference type="Proteomes" id="UP000315677"/>
    </source>
</evidence>
<feature type="chain" id="PRO_5038601819" evidence="5">
    <location>
        <begin position="24"/>
        <end position="403"/>
    </location>
</feature>
<comment type="caution">
    <text evidence="7">The sequence shown here is derived from an EMBL/GenBank/DDBJ whole genome shotgun (WGS) entry which is preliminary data.</text>
</comment>
<dbReference type="InterPro" id="IPR028081">
    <property type="entry name" value="Leu-bd"/>
</dbReference>
<evidence type="ECO:0000259" key="6">
    <source>
        <dbReference type="Pfam" id="PF13458"/>
    </source>
</evidence>
<evidence type="ECO:0000256" key="3">
    <source>
        <dbReference type="ARBA" id="ARBA00022729"/>
    </source>
</evidence>
<evidence type="ECO:0000256" key="5">
    <source>
        <dbReference type="SAM" id="SignalP"/>
    </source>
</evidence>
<organism evidence="7 8">
    <name type="scientific">Pseudonocardia kunmingensis</name>
    <dbReference type="NCBI Taxonomy" id="630975"/>
    <lineage>
        <taxon>Bacteria</taxon>
        <taxon>Bacillati</taxon>
        <taxon>Actinomycetota</taxon>
        <taxon>Actinomycetes</taxon>
        <taxon>Pseudonocardiales</taxon>
        <taxon>Pseudonocardiaceae</taxon>
        <taxon>Pseudonocardia</taxon>
    </lineage>
</organism>
<keyword evidence="2" id="KW-0813">Transport</keyword>
<dbReference type="InterPro" id="IPR028082">
    <property type="entry name" value="Peripla_BP_I"/>
</dbReference>
<evidence type="ECO:0000256" key="1">
    <source>
        <dbReference type="ARBA" id="ARBA00010062"/>
    </source>
</evidence>
<keyword evidence="3 5" id="KW-0732">Signal</keyword>
<sequence>MMSRRASRTRWAVAGAAVALVLAGCGDGGGTGGGAEPLQVGALFAMTGEGSFYGDVMSKGSQVAVDQVNAGGGAEGHTFELQVEDHRSGNVDAAVSAARKLLNVDGATVLLSSFTAPTVAVQPMAVDQGVLLLNGGGVGDDLVGVANLYNNRMLGKQLLPSLVSWTAQQSGAQRVATIFWNDAAGTSDNEAVKEGCRTAGCQVVAEEPHEVGATDYATQLARIRSADPDLLVIGSYGNDVGYIIQQARRLGMMVPIIGNEWTPDAAAVAGAAMEGYVAIIDRFDPAASDPEGAAFAQEYQQRFGVAPEFYAANYYDLLRFVLPDLIAMATRAGQDPTQPGVLADQMAAAVAQGHEFGTVYGETMTFNPDGTVEKPAAVFAADGAGRITPIASFDDGRIVPAGG</sequence>
<comment type="similarity">
    <text evidence="1">Belongs to the leucine-binding protein family.</text>
</comment>
<dbReference type="GO" id="GO:0006865">
    <property type="term" value="P:amino acid transport"/>
    <property type="evidence" value="ECO:0007669"/>
    <property type="project" value="UniProtKB-KW"/>
</dbReference>
<dbReference type="AlphaFoldDB" id="A0A543DL87"/>
<dbReference type="InterPro" id="IPR000709">
    <property type="entry name" value="Leu_Ile_Val-bd"/>
</dbReference>
<dbReference type="SUPFAM" id="SSF53822">
    <property type="entry name" value="Periplasmic binding protein-like I"/>
    <property type="match status" value="1"/>
</dbReference>
<dbReference type="Gene3D" id="3.40.50.2300">
    <property type="match status" value="2"/>
</dbReference>
<dbReference type="PANTHER" id="PTHR30483">
    <property type="entry name" value="LEUCINE-SPECIFIC-BINDING PROTEIN"/>
    <property type="match status" value="1"/>
</dbReference>
<evidence type="ECO:0000313" key="7">
    <source>
        <dbReference type="EMBL" id="TQM10100.1"/>
    </source>
</evidence>
<dbReference type="EMBL" id="VFPA01000003">
    <property type="protein sequence ID" value="TQM10100.1"/>
    <property type="molecule type" value="Genomic_DNA"/>
</dbReference>
<dbReference type="InterPro" id="IPR051010">
    <property type="entry name" value="BCAA_transport"/>
</dbReference>
<feature type="signal peptide" evidence="5">
    <location>
        <begin position="1"/>
        <end position="23"/>
    </location>
</feature>
<keyword evidence="4" id="KW-0029">Amino-acid transport</keyword>
<dbReference type="Pfam" id="PF13458">
    <property type="entry name" value="Peripla_BP_6"/>
    <property type="match status" value="1"/>
</dbReference>
<proteinExistence type="inferred from homology"/>
<dbReference type="OrthoDB" id="9772589at2"/>
<gene>
    <name evidence="7" type="ORF">FB558_5882</name>
</gene>
<name>A0A543DL87_9PSEU</name>
<accession>A0A543DL87</accession>
<keyword evidence="8" id="KW-1185">Reference proteome</keyword>
<dbReference type="PROSITE" id="PS51257">
    <property type="entry name" value="PROKAR_LIPOPROTEIN"/>
    <property type="match status" value="1"/>
</dbReference>
<feature type="domain" description="Leucine-binding protein" evidence="6">
    <location>
        <begin position="37"/>
        <end position="384"/>
    </location>
</feature>
<evidence type="ECO:0000256" key="2">
    <source>
        <dbReference type="ARBA" id="ARBA00022448"/>
    </source>
</evidence>
<dbReference type="PRINTS" id="PR00337">
    <property type="entry name" value="LEUILEVALBP"/>
</dbReference>
<protein>
    <submittedName>
        <fullName evidence="7">Amino acid/amide ABC transporter substrate-binding protein (HAAT family)</fullName>
    </submittedName>
</protein>